<accession>A0ABV0SFD2</accession>
<protein>
    <submittedName>
        <fullName evidence="1">Uncharacterized protein</fullName>
    </submittedName>
</protein>
<dbReference type="EMBL" id="JAHRIN010077167">
    <property type="protein sequence ID" value="MEQ2218571.1"/>
    <property type="molecule type" value="Genomic_DNA"/>
</dbReference>
<gene>
    <name evidence="1" type="ORF">XENOCAPTIV_005068</name>
</gene>
<keyword evidence="2" id="KW-1185">Reference proteome</keyword>
<name>A0ABV0SFD2_9TELE</name>
<comment type="caution">
    <text evidence="1">The sequence shown here is derived from an EMBL/GenBank/DDBJ whole genome shotgun (WGS) entry which is preliminary data.</text>
</comment>
<dbReference type="Proteomes" id="UP001434883">
    <property type="component" value="Unassembled WGS sequence"/>
</dbReference>
<sequence length="146" mass="17154">MLASFKWTEVSIGRFCTEQERAMTSSLVAWTFTQKNQYFTEAKTVTECTLVVLDEVVVDKMLRREHHCWKPQPFAVDVSINVRMLDEQFMAEVYIFEHMKTLNMMGGKRPCPIWMRDFILLGKNRLFSKQISFLIKCCTSHTSMHS</sequence>
<organism evidence="1 2">
    <name type="scientific">Xenoophorus captivus</name>
    <dbReference type="NCBI Taxonomy" id="1517983"/>
    <lineage>
        <taxon>Eukaryota</taxon>
        <taxon>Metazoa</taxon>
        <taxon>Chordata</taxon>
        <taxon>Craniata</taxon>
        <taxon>Vertebrata</taxon>
        <taxon>Euteleostomi</taxon>
        <taxon>Actinopterygii</taxon>
        <taxon>Neopterygii</taxon>
        <taxon>Teleostei</taxon>
        <taxon>Neoteleostei</taxon>
        <taxon>Acanthomorphata</taxon>
        <taxon>Ovalentaria</taxon>
        <taxon>Atherinomorphae</taxon>
        <taxon>Cyprinodontiformes</taxon>
        <taxon>Goodeidae</taxon>
        <taxon>Xenoophorus</taxon>
    </lineage>
</organism>
<reference evidence="1 2" key="1">
    <citation type="submission" date="2021-06" db="EMBL/GenBank/DDBJ databases">
        <authorList>
            <person name="Palmer J.M."/>
        </authorList>
    </citation>
    <scope>NUCLEOTIDE SEQUENCE [LARGE SCALE GENOMIC DNA]</scope>
    <source>
        <strain evidence="1 2">XC_2019</strain>
        <tissue evidence="1">Muscle</tissue>
    </source>
</reference>
<evidence type="ECO:0000313" key="2">
    <source>
        <dbReference type="Proteomes" id="UP001434883"/>
    </source>
</evidence>
<evidence type="ECO:0000313" key="1">
    <source>
        <dbReference type="EMBL" id="MEQ2218571.1"/>
    </source>
</evidence>
<proteinExistence type="predicted"/>